<feature type="domain" description="TRAM" evidence="12">
    <location>
        <begin position="362"/>
        <end position="420"/>
    </location>
</feature>
<dbReference type="Pfam" id="PF01938">
    <property type="entry name" value="TRAM"/>
    <property type="match status" value="1"/>
</dbReference>
<comment type="caution">
    <text evidence="15">The sequence shown here is derived from an EMBL/GenBank/DDBJ whole genome shotgun (WGS) entry which is preliminary data.</text>
</comment>
<keyword evidence="6 11" id="KW-0819">tRNA processing</keyword>
<dbReference type="EC" id="2.8.4.5" evidence="11"/>
<evidence type="ECO:0000256" key="11">
    <source>
        <dbReference type="RuleBase" id="RU368081"/>
    </source>
</evidence>
<accession>A0A7C3RA50</accession>
<keyword evidence="8 11" id="KW-0408">Iron</keyword>
<keyword evidence="3 11" id="KW-0004">4Fe-4S</keyword>
<dbReference type="GO" id="GO:0051539">
    <property type="term" value="F:4 iron, 4 sulfur cluster binding"/>
    <property type="evidence" value="ECO:0007669"/>
    <property type="project" value="UniProtKB-UniRule"/>
</dbReference>
<dbReference type="InterPro" id="IPR023404">
    <property type="entry name" value="rSAM_horseshoe"/>
</dbReference>
<dbReference type="SFLD" id="SFLDG01061">
    <property type="entry name" value="methylthiotransferase"/>
    <property type="match status" value="1"/>
</dbReference>
<dbReference type="GO" id="GO:0035598">
    <property type="term" value="F:tRNA (N(6)-L-threonylcarbamoyladenosine(37)-C(2))-methylthiotransferase activity"/>
    <property type="evidence" value="ECO:0007669"/>
    <property type="project" value="UniProtKB-UniRule"/>
</dbReference>
<dbReference type="InterPro" id="IPR007197">
    <property type="entry name" value="rSAM"/>
</dbReference>
<dbReference type="SFLD" id="SFLDG01082">
    <property type="entry name" value="B12-binding_domain_containing"/>
    <property type="match status" value="1"/>
</dbReference>
<dbReference type="PROSITE" id="PS50926">
    <property type="entry name" value="TRAM"/>
    <property type="match status" value="1"/>
</dbReference>
<dbReference type="Gene3D" id="3.80.30.20">
    <property type="entry name" value="tm_1862 like domain"/>
    <property type="match status" value="1"/>
</dbReference>
<dbReference type="NCBIfam" id="TIGR01578">
    <property type="entry name" value="MiaB-like-B"/>
    <property type="match status" value="1"/>
</dbReference>
<evidence type="ECO:0000256" key="10">
    <source>
        <dbReference type="ARBA" id="ARBA00051661"/>
    </source>
</evidence>
<feature type="domain" description="MTTase N-terminal" evidence="13">
    <location>
        <begin position="1"/>
        <end position="106"/>
    </location>
</feature>
<dbReference type="SMART" id="SM00729">
    <property type="entry name" value="Elp3"/>
    <property type="match status" value="1"/>
</dbReference>
<evidence type="ECO:0000256" key="3">
    <source>
        <dbReference type="ARBA" id="ARBA00022485"/>
    </source>
</evidence>
<evidence type="ECO:0000259" key="13">
    <source>
        <dbReference type="PROSITE" id="PS51449"/>
    </source>
</evidence>
<feature type="domain" description="Radical SAM core" evidence="14">
    <location>
        <begin position="129"/>
        <end position="359"/>
    </location>
</feature>
<dbReference type="InterPro" id="IPR058240">
    <property type="entry name" value="rSAM_sf"/>
</dbReference>
<evidence type="ECO:0000256" key="2">
    <source>
        <dbReference type="ARBA" id="ARBA00008616"/>
    </source>
</evidence>
<comment type="cofactor">
    <cofactor evidence="11">
        <name>[4Fe-4S] cluster</name>
        <dbReference type="ChEBI" id="CHEBI:49883"/>
    </cofactor>
    <text evidence="11">Binds 1 or 2 [4Fe-4S] cluster. One cluster is coordinated with 3 cysteines and an exchangeable S-adenosyl-L-methionine.</text>
</comment>
<dbReference type="InterPro" id="IPR020612">
    <property type="entry name" value="Methylthiotransferase_CS"/>
</dbReference>
<dbReference type="Pfam" id="PF04055">
    <property type="entry name" value="Radical_SAM"/>
    <property type="match status" value="1"/>
</dbReference>
<dbReference type="Pfam" id="PF00919">
    <property type="entry name" value="UPF0004"/>
    <property type="match status" value="1"/>
</dbReference>
<name>A0A7C3RA50_ARCFL</name>
<reference evidence="15" key="1">
    <citation type="journal article" date="2020" name="mSystems">
        <title>Genome- and Community-Level Interaction Insights into Carbon Utilization and Element Cycling Functions of Hydrothermarchaeota in Hydrothermal Sediment.</title>
        <authorList>
            <person name="Zhou Z."/>
            <person name="Liu Y."/>
            <person name="Xu W."/>
            <person name="Pan J."/>
            <person name="Luo Z.H."/>
            <person name="Li M."/>
        </authorList>
    </citation>
    <scope>NUCLEOTIDE SEQUENCE [LARGE SCALE GENOMIC DNA]</scope>
    <source>
        <strain evidence="15">SpSt-87</strain>
    </source>
</reference>
<dbReference type="EMBL" id="DTLB01000047">
    <property type="protein sequence ID" value="HFW32902.1"/>
    <property type="molecule type" value="Genomic_DNA"/>
</dbReference>
<evidence type="ECO:0000256" key="7">
    <source>
        <dbReference type="ARBA" id="ARBA00022723"/>
    </source>
</evidence>
<dbReference type="InterPro" id="IPR038135">
    <property type="entry name" value="Methylthiotransferase_N_sf"/>
</dbReference>
<comment type="similarity">
    <text evidence="2 11">Belongs to the methylthiotransferase family. CDKAL1 subfamily.</text>
</comment>
<evidence type="ECO:0000256" key="6">
    <source>
        <dbReference type="ARBA" id="ARBA00022694"/>
    </source>
</evidence>
<evidence type="ECO:0000259" key="14">
    <source>
        <dbReference type="PROSITE" id="PS51918"/>
    </source>
</evidence>
<evidence type="ECO:0000256" key="1">
    <source>
        <dbReference type="ARBA" id="ARBA00002399"/>
    </source>
</evidence>
<evidence type="ECO:0000256" key="8">
    <source>
        <dbReference type="ARBA" id="ARBA00023004"/>
    </source>
</evidence>
<sequence>MKVAIETYGCTTNQADSDIMRGLISRYFELSTAEKADVVVLNSCGVVEFTERKIIRRMIELKNKGKKIVLAGCLTRISREAVELADSAISPDNLDMVVEAIHSAFNGKRLYTDWRYTDKAELSFLKCRLRNNAIAIVSISEGCLGSCSFCATKFARGRLRSFSMDKIIEEVNSAVKNNFREIQLTSQDTGAYGLDRGKAMLPELLRKISEIHGDFRVRVGMMNPQHAVKILDELIEAYSSEKIYKFLHIPVQSGDNRVLEDMKRNHTVEDYVEVVRTFRKSFDDVLISTDIIVGFPTETEESFWKSYDLVKETRPDIVNITRFSPRKGTPAARLKDIPGWIKKERSRILTDLTREIGLENNRRFLGKVARVLITKEGKNGKKLARMDSYRAVVTEGNVGDFIEIKIKDCKFNYLVGFPLHDCSDNRGKN</sequence>
<gene>
    <name evidence="15" type="ORF">ENW66_08165</name>
</gene>
<comment type="function">
    <text evidence="1 11">Catalyzes the methylthiolation of N6-threonylcarbamoyladenosine (t(6)A), leading to the formation of 2-methylthio-N6-threonylcarbamoyladenosine (ms(2)t(6)A) at position 37 in tRNAs that read codons beginning with adenine.</text>
</comment>
<comment type="catalytic activity">
    <reaction evidence="10 11">
        <text>N(6)-L-threonylcarbamoyladenosine(37) in tRNA + (sulfur carrier)-SH + AH2 + 2 S-adenosyl-L-methionine = 2-methylsulfanyl-N(6)-L-threonylcarbamoyladenosine(37) in tRNA + (sulfur carrier)-H + 5'-deoxyadenosine + L-methionine + A + S-adenosyl-L-homocysteine + 2 H(+)</text>
        <dbReference type="Rhea" id="RHEA:37075"/>
        <dbReference type="Rhea" id="RHEA-COMP:10163"/>
        <dbReference type="Rhea" id="RHEA-COMP:11092"/>
        <dbReference type="Rhea" id="RHEA-COMP:14737"/>
        <dbReference type="Rhea" id="RHEA-COMP:14739"/>
        <dbReference type="ChEBI" id="CHEBI:13193"/>
        <dbReference type="ChEBI" id="CHEBI:15378"/>
        <dbReference type="ChEBI" id="CHEBI:17319"/>
        <dbReference type="ChEBI" id="CHEBI:17499"/>
        <dbReference type="ChEBI" id="CHEBI:29917"/>
        <dbReference type="ChEBI" id="CHEBI:57844"/>
        <dbReference type="ChEBI" id="CHEBI:57856"/>
        <dbReference type="ChEBI" id="CHEBI:59789"/>
        <dbReference type="ChEBI" id="CHEBI:64428"/>
        <dbReference type="ChEBI" id="CHEBI:74418"/>
        <dbReference type="ChEBI" id="CHEBI:74420"/>
        <dbReference type="EC" id="2.8.4.5"/>
    </reaction>
</comment>
<dbReference type="NCBIfam" id="TIGR00089">
    <property type="entry name" value="MiaB/RimO family radical SAM methylthiotransferase"/>
    <property type="match status" value="1"/>
</dbReference>
<protein>
    <recommendedName>
        <fullName evidence="11">tRNA-t(6)A37 methylthiotransferase</fullName>
        <ecNumber evidence="11">2.8.4.5</ecNumber>
    </recommendedName>
</protein>
<dbReference type="PROSITE" id="PS51449">
    <property type="entry name" value="MTTASE_N"/>
    <property type="match status" value="1"/>
</dbReference>
<dbReference type="PANTHER" id="PTHR11918">
    <property type="entry name" value="RADICAL SAM PROTEINS"/>
    <property type="match status" value="1"/>
</dbReference>
<dbReference type="InterPro" id="IPR006638">
    <property type="entry name" value="Elp3/MiaA/NifB-like_rSAM"/>
</dbReference>
<dbReference type="InterPro" id="IPR006466">
    <property type="entry name" value="MiaB-like_arc_euk"/>
</dbReference>
<dbReference type="Gene3D" id="3.40.50.12160">
    <property type="entry name" value="Methylthiotransferase, N-terminal domain"/>
    <property type="match status" value="1"/>
</dbReference>
<evidence type="ECO:0000256" key="5">
    <source>
        <dbReference type="ARBA" id="ARBA00022691"/>
    </source>
</evidence>
<organism evidence="15">
    <name type="scientific">Archaeoglobus fulgidus</name>
    <dbReference type="NCBI Taxonomy" id="2234"/>
    <lineage>
        <taxon>Archaea</taxon>
        <taxon>Methanobacteriati</taxon>
        <taxon>Methanobacteriota</taxon>
        <taxon>Archaeoglobi</taxon>
        <taxon>Archaeoglobales</taxon>
        <taxon>Archaeoglobaceae</taxon>
        <taxon>Archaeoglobus</taxon>
    </lineage>
</organism>
<dbReference type="GO" id="GO:0046872">
    <property type="term" value="F:metal ion binding"/>
    <property type="evidence" value="ECO:0007669"/>
    <property type="project" value="UniProtKB-UniRule"/>
</dbReference>
<dbReference type="PROSITE" id="PS01278">
    <property type="entry name" value="MTTASE_RADICAL"/>
    <property type="match status" value="1"/>
</dbReference>
<dbReference type="AlphaFoldDB" id="A0A7C3RA50"/>
<dbReference type="PANTHER" id="PTHR11918:SF45">
    <property type="entry name" value="THREONYLCARBAMOYLADENOSINE TRNA METHYLTHIOTRANSFERASE"/>
    <property type="match status" value="1"/>
</dbReference>
<evidence type="ECO:0000256" key="4">
    <source>
        <dbReference type="ARBA" id="ARBA00022679"/>
    </source>
</evidence>
<proteinExistence type="inferred from homology"/>
<dbReference type="InterPro" id="IPR005839">
    <property type="entry name" value="Methylthiotransferase"/>
</dbReference>
<evidence type="ECO:0000256" key="9">
    <source>
        <dbReference type="ARBA" id="ARBA00023014"/>
    </source>
</evidence>
<dbReference type="SUPFAM" id="SSF102114">
    <property type="entry name" value="Radical SAM enzymes"/>
    <property type="match status" value="1"/>
</dbReference>
<dbReference type="InterPro" id="IPR013848">
    <property type="entry name" value="Methylthiotransferase_N"/>
</dbReference>
<evidence type="ECO:0000259" key="12">
    <source>
        <dbReference type="PROSITE" id="PS50926"/>
    </source>
</evidence>
<evidence type="ECO:0000313" key="15">
    <source>
        <dbReference type="EMBL" id="HFW32902.1"/>
    </source>
</evidence>
<keyword evidence="9 11" id="KW-0411">Iron-sulfur</keyword>
<keyword evidence="7 11" id="KW-0479">Metal-binding</keyword>
<dbReference type="InterPro" id="IPR002792">
    <property type="entry name" value="TRAM_dom"/>
</dbReference>
<dbReference type="SFLD" id="SFLDS00029">
    <property type="entry name" value="Radical_SAM"/>
    <property type="match status" value="1"/>
</dbReference>
<dbReference type="PROSITE" id="PS51918">
    <property type="entry name" value="RADICAL_SAM"/>
    <property type="match status" value="1"/>
</dbReference>
<dbReference type="FunFam" id="3.80.30.20:FF:000002">
    <property type="entry name" value="threonylcarbamoyladenosine tRNA methylthiotransferase isoform X2"/>
    <property type="match status" value="1"/>
</dbReference>
<keyword evidence="4 11" id="KW-0808">Transferase</keyword>
<keyword evidence="5 11" id="KW-0949">S-adenosyl-L-methionine</keyword>